<dbReference type="GO" id="GO:0006099">
    <property type="term" value="P:tricarboxylic acid cycle"/>
    <property type="evidence" value="ECO:0007669"/>
    <property type="project" value="TreeGrafter"/>
</dbReference>
<dbReference type="RefSeq" id="WP_021660425.1">
    <property type="nucleotide sequence ID" value="NZ_FQVY01000002.1"/>
</dbReference>
<evidence type="ECO:0000256" key="2">
    <source>
        <dbReference type="ARBA" id="ARBA00010566"/>
    </source>
</evidence>
<dbReference type="NCBIfam" id="NF010635">
    <property type="entry name" value="PRK14032.1"/>
    <property type="match status" value="1"/>
</dbReference>
<dbReference type="SUPFAM" id="SSF48256">
    <property type="entry name" value="Citrate synthase"/>
    <property type="match status" value="1"/>
</dbReference>
<evidence type="ECO:0000256" key="4">
    <source>
        <dbReference type="ARBA" id="ARBA00022679"/>
    </source>
</evidence>
<dbReference type="GO" id="GO:0005975">
    <property type="term" value="P:carbohydrate metabolic process"/>
    <property type="evidence" value="ECO:0007669"/>
    <property type="project" value="TreeGrafter"/>
</dbReference>
<dbReference type="PANTHER" id="PTHR11739">
    <property type="entry name" value="CITRATE SYNTHASE"/>
    <property type="match status" value="1"/>
</dbReference>
<comment type="similarity">
    <text evidence="2">Belongs to the citrate synthase family.</text>
</comment>
<organism evidence="6 7">
    <name type="scientific">Bittarella massiliensis</name>
    <name type="common">ex Durand et al. 2017</name>
    <dbReference type="NCBI Taxonomy" id="1720313"/>
    <lineage>
        <taxon>Bacteria</taxon>
        <taxon>Bacillati</taxon>
        <taxon>Bacillota</taxon>
        <taxon>Clostridia</taxon>
        <taxon>Eubacteriales</taxon>
        <taxon>Oscillospiraceae</taxon>
        <taxon>Bittarella (ex Durand et al. 2017)</taxon>
    </lineage>
</organism>
<accession>A0AAQ1RW28</accession>
<name>A0AAQ1RW28_9FIRM</name>
<dbReference type="GO" id="GO:0036440">
    <property type="term" value="F:citrate synthase activity"/>
    <property type="evidence" value="ECO:0007669"/>
    <property type="project" value="UniProtKB-EC"/>
</dbReference>
<dbReference type="EC" id="2.3.3.16" evidence="3"/>
<dbReference type="InterPro" id="IPR002020">
    <property type="entry name" value="Citrate_synthase"/>
</dbReference>
<dbReference type="AlphaFoldDB" id="A0AAQ1RW28"/>
<evidence type="ECO:0000313" key="8">
    <source>
        <dbReference type="Proteomes" id="UP000474718"/>
    </source>
</evidence>
<keyword evidence="8" id="KW-1185">Reference proteome</keyword>
<dbReference type="GO" id="GO:0005829">
    <property type="term" value="C:cytosol"/>
    <property type="evidence" value="ECO:0007669"/>
    <property type="project" value="TreeGrafter"/>
</dbReference>
<reference evidence="7" key="2">
    <citation type="submission" date="2016-11" db="EMBL/GenBank/DDBJ databases">
        <authorList>
            <person name="Jaros S."/>
            <person name="Januszkiewicz K."/>
            <person name="Wedrychowicz H."/>
        </authorList>
    </citation>
    <scope>NUCLEOTIDE SEQUENCE [LARGE SCALE GENOMIC DNA]</scope>
    <source>
        <strain evidence="7">DSM 4029</strain>
    </source>
</reference>
<dbReference type="InterPro" id="IPR016142">
    <property type="entry name" value="Citrate_synth-like_lrg_a-sub"/>
</dbReference>
<dbReference type="EMBL" id="WWVX01000002">
    <property type="protein sequence ID" value="MZL69160.1"/>
    <property type="molecule type" value="Genomic_DNA"/>
</dbReference>
<proteinExistence type="inferred from homology"/>
<evidence type="ECO:0000313" key="7">
    <source>
        <dbReference type="Proteomes" id="UP000184089"/>
    </source>
</evidence>
<sequence>MGYNVSGSKQKAINILCDEFRKYNFIDPEDCEKLGVKRGLRNADNTGVLAGLTLICDVVGYEMIDGVKTATPGKLLYRGIDLDEFVAGVIESGRYGFEELSWLLLFGKLPTQQQLDFFNDVLADFRALPPGFAEDMIMKAPSPDVMNKLARSILAMYSYDDEAEDLSMGNVMRQCIEIIAGTPTIITNAYQVKRRNYDHKSMYFHLPKREHSTAQTILRTVRPDKRFTEEEAHLLDLCLILHAEHGGGNNSAFACRVLSSSLTDTYSALASAVGSLKGPRHGGANLKVTQMLEGMKEAISHPASEQDVKDYLRRLLRREAGDRSGLIYGIGHAVYTVSDPRAQILKRYAEHLAVEKGFGEDLHLLQMVEKLAPQVFAEEKGVDKNLCANVDLYSGLVYRTLGIPEELFTPLFAVARMPGWCAHRMEELMFGGRIIRPAYKNLTAKQSYVPINQR</sequence>
<evidence type="ECO:0000256" key="1">
    <source>
        <dbReference type="ARBA" id="ARBA00005163"/>
    </source>
</evidence>
<dbReference type="Gene3D" id="1.10.580.10">
    <property type="entry name" value="Citrate Synthase, domain 1"/>
    <property type="match status" value="1"/>
</dbReference>
<dbReference type="PANTHER" id="PTHR11739:SF4">
    <property type="entry name" value="CITRATE SYNTHASE, PEROXISOMAL"/>
    <property type="match status" value="1"/>
</dbReference>
<protein>
    <recommendedName>
        <fullName evidence="3">citrate synthase (unknown stereospecificity)</fullName>
        <ecNumber evidence="3">2.3.3.16</ecNumber>
    </recommendedName>
</protein>
<dbReference type="PRINTS" id="PR00143">
    <property type="entry name" value="CITRTSNTHASE"/>
</dbReference>
<dbReference type="Pfam" id="PF00285">
    <property type="entry name" value="Citrate_synt"/>
    <property type="match status" value="1"/>
</dbReference>
<evidence type="ECO:0000256" key="3">
    <source>
        <dbReference type="ARBA" id="ARBA00012972"/>
    </source>
</evidence>
<dbReference type="Proteomes" id="UP000474718">
    <property type="component" value="Unassembled WGS sequence"/>
</dbReference>
<keyword evidence="4" id="KW-0808">Transferase</keyword>
<dbReference type="InterPro" id="IPR016143">
    <property type="entry name" value="Citrate_synth-like_sm_a-sub"/>
</dbReference>
<dbReference type="Gene3D" id="1.10.230.10">
    <property type="entry name" value="Cytochrome P450-Terp, domain 2"/>
    <property type="match status" value="1"/>
</dbReference>
<reference evidence="6" key="1">
    <citation type="submission" date="2016-11" db="EMBL/GenBank/DDBJ databases">
        <authorList>
            <person name="Varghese N."/>
            <person name="Submissions S."/>
        </authorList>
    </citation>
    <scope>NUCLEOTIDE SEQUENCE</scope>
    <source>
        <strain evidence="6">DSM 4029</strain>
    </source>
</reference>
<dbReference type="InterPro" id="IPR036969">
    <property type="entry name" value="Citrate_synthase_sf"/>
</dbReference>
<dbReference type="Proteomes" id="UP000184089">
    <property type="component" value="Unassembled WGS sequence"/>
</dbReference>
<dbReference type="EMBL" id="FQVY01000002">
    <property type="protein sequence ID" value="SHG13624.1"/>
    <property type="molecule type" value="Genomic_DNA"/>
</dbReference>
<evidence type="ECO:0000313" key="6">
    <source>
        <dbReference type="EMBL" id="SHG13624.1"/>
    </source>
</evidence>
<comment type="caution">
    <text evidence="6">The sequence shown here is derived from an EMBL/GenBank/DDBJ whole genome shotgun (WGS) entry which is preliminary data.</text>
</comment>
<reference evidence="5 8" key="3">
    <citation type="journal article" date="2019" name="Nat. Med.">
        <title>A library of human gut bacterial isolates paired with longitudinal multiomics data enables mechanistic microbiome research.</title>
        <authorList>
            <person name="Poyet M."/>
            <person name="Groussin M."/>
            <person name="Gibbons S.M."/>
            <person name="Avila-Pacheco J."/>
            <person name="Jiang X."/>
            <person name="Kearney S.M."/>
            <person name="Perrotta A.R."/>
            <person name="Berdy B."/>
            <person name="Zhao S."/>
            <person name="Lieberman T.D."/>
            <person name="Swanson P.K."/>
            <person name="Smith M."/>
            <person name="Roesemann S."/>
            <person name="Alexander J.E."/>
            <person name="Rich S.A."/>
            <person name="Livny J."/>
            <person name="Vlamakis H."/>
            <person name="Clish C."/>
            <person name="Bullock K."/>
            <person name="Deik A."/>
            <person name="Scott J."/>
            <person name="Pierce K.A."/>
            <person name="Xavier R.J."/>
            <person name="Alm E.J."/>
        </authorList>
    </citation>
    <scope>NUCLEOTIDE SEQUENCE [LARGE SCALE GENOMIC DNA]</scope>
    <source>
        <strain evidence="5 8">BIOML-A2</strain>
    </source>
</reference>
<comment type="pathway">
    <text evidence="1">Carbohydrate metabolism; tricarboxylic acid cycle.</text>
</comment>
<gene>
    <name evidence="5" type="ORF">GT747_05180</name>
    <name evidence="6" type="ORF">SAMN05444424_1608</name>
</gene>
<evidence type="ECO:0000313" key="5">
    <source>
        <dbReference type="EMBL" id="MZL69160.1"/>
    </source>
</evidence>